<sequence length="217" mass="24262">MKRMGRVLAVALLCALLAGCTPAAPNRVESSSVPAGESYFPVDLSESQVIDVYLDRCRWLAAEAPDWTSADQLSPDTLVVLGYYLPLYPDNRAPDRPYYNYGAASADELSGYLFPQDEVEGVCQRYFGVPPQWVRESERYLPERESYALIYRPVPREYLFALDDWQVGGSLMSLSVSVYERTVDGERGSLLRRRRISIEGAGDGGFHYVGVTTLPTQ</sequence>
<protein>
    <recommendedName>
        <fullName evidence="6">Lipoprotein</fullName>
    </recommendedName>
</protein>
<dbReference type="RefSeq" id="WP_044993257.1">
    <property type="nucleotide sequence ID" value="NZ_FQVY01000002.1"/>
</dbReference>
<keyword evidence="5" id="KW-1185">Reference proteome</keyword>
<dbReference type="EMBL" id="FQVY01000002">
    <property type="protein sequence ID" value="SHG22402.1"/>
    <property type="molecule type" value="Genomic_DNA"/>
</dbReference>
<dbReference type="Proteomes" id="UP000184089">
    <property type="component" value="Unassembled WGS sequence"/>
</dbReference>
<feature type="chain" id="PRO_5043028757" description="Lipoprotein" evidence="1">
    <location>
        <begin position="24"/>
        <end position="217"/>
    </location>
</feature>
<evidence type="ECO:0000313" key="4">
    <source>
        <dbReference type="Proteomes" id="UP000184089"/>
    </source>
</evidence>
<dbReference type="Proteomes" id="UP000474718">
    <property type="component" value="Unassembled WGS sequence"/>
</dbReference>
<evidence type="ECO:0008006" key="6">
    <source>
        <dbReference type="Google" id="ProtNLM"/>
    </source>
</evidence>
<evidence type="ECO:0000313" key="2">
    <source>
        <dbReference type="EMBL" id="MZL68272.1"/>
    </source>
</evidence>
<evidence type="ECO:0000313" key="3">
    <source>
        <dbReference type="EMBL" id="SHG22402.1"/>
    </source>
</evidence>
<reference evidence="3" key="2">
    <citation type="submission" date="2016-11" db="EMBL/GenBank/DDBJ databases">
        <authorList>
            <person name="Varghese N."/>
            <person name="Submissions S."/>
        </authorList>
    </citation>
    <scope>NUCLEOTIDE SEQUENCE</scope>
    <source>
        <strain evidence="3">DSM 4029</strain>
    </source>
</reference>
<evidence type="ECO:0000256" key="1">
    <source>
        <dbReference type="SAM" id="SignalP"/>
    </source>
</evidence>
<keyword evidence="1" id="KW-0732">Signal</keyword>
<gene>
    <name evidence="2" type="ORF">GT747_00585</name>
    <name evidence="3" type="ORF">SAMN05444424_1944</name>
</gene>
<feature type="signal peptide" evidence="1">
    <location>
        <begin position="1"/>
        <end position="23"/>
    </location>
</feature>
<dbReference type="EMBL" id="WWVX01000001">
    <property type="protein sequence ID" value="MZL68272.1"/>
    <property type="molecule type" value="Genomic_DNA"/>
</dbReference>
<proteinExistence type="predicted"/>
<reference evidence="4" key="1">
    <citation type="submission" date="2016-11" db="EMBL/GenBank/DDBJ databases">
        <authorList>
            <person name="Jaros S."/>
            <person name="Januszkiewicz K."/>
            <person name="Wedrychowicz H."/>
        </authorList>
    </citation>
    <scope>NUCLEOTIDE SEQUENCE [LARGE SCALE GENOMIC DNA]</scope>
    <source>
        <strain evidence="4">DSM 4029</strain>
    </source>
</reference>
<reference evidence="2 5" key="3">
    <citation type="journal article" date="2019" name="Nat. Med.">
        <title>A library of human gut bacterial isolates paired with longitudinal multiomics data enables mechanistic microbiome research.</title>
        <authorList>
            <person name="Poyet M."/>
            <person name="Groussin M."/>
            <person name="Gibbons S.M."/>
            <person name="Avila-Pacheco J."/>
            <person name="Jiang X."/>
            <person name="Kearney S.M."/>
            <person name="Perrotta A.R."/>
            <person name="Berdy B."/>
            <person name="Zhao S."/>
            <person name="Lieberman T.D."/>
            <person name="Swanson P.K."/>
            <person name="Smith M."/>
            <person name="Roesemann S."/>
            <person name="Alexander J.E."/>
            <person name="Rich S.A."/>
            <person name="Livny J."/>
            <person name="Vlamakis H."/>
            <person name="Clish C."/>
            <person name="Bullock K."/>
            <person name="Deik A."/>
            <person name="Scott J."/>
            <person name="Pierce K.A."/>
            <person name="Xavier R.J."/>
            <person name="Alm E.J."/>
        </authorList>
    </citation>
    <scope>NUCLEOTIDE SEQUENCE [LARGE SCALE GENOMIC DNA]</scope>
    <source>
        <strain evidence="2 5">BIOML-A2</strain>
    </source>
</reference>
<accession>A0AAQ1RWF4</accession>
<name>A0AAQ1RWF4_9FIRM</name>
<organism evidence="3 4">
    <name type="scientific">Bittarella massiliensis</name>
    <name type="common">ex Durand et al. 2017</name>
    <dbReference type="NCBI Taxonomy" id="1720313"/>
    <lineage>
        <taxon>Bacteria</taxon>
        <taxon>Bacillati</taxon>
        <taxon>Bacillota</taxon>
        <taxon>Clostridia</taxon>
        <taxon>Eubacteriales</taxon>
        <taxon>Oscillospiraceae</taxon>
        <taxon>Bittarella (ex Durand et al. 2017)</taxon>
    </lineage>
</organism>
<evidence type="ECO:0000313" key="5">
    <source>
        <dbReference type="Proteomes" id="UP000474718"/>
    </source>
</evidence>
<dbReference type="PROSITE" id="PS51257">
    <property type="entry name" value="PROKAR_LIPOPROTEIN"/>
    <property type="match status" value="1"/>
</dbReference>
<dbReference type="AlphaFoldDB" id="A0AAQ1RWF4"/>
<comment type="caution">
    <text evidence="3">The sequence shown here is derived from an EMBL/GenBank/DDBJ whole genome shotgun (WGS) entry which is preliminary data.</text>
</comment>